<dbReference type="Proteomes" id="UP000248066">
    <property type="component" value="Unassembled WGS sequence"/>
</dbReference>
<dbReference type="AlphaFoldDB" id="A0A2W0H478"/>
<dbReference type="SUPFAM" id="SSF53067">
    <property type="entry name" value="Actin-like ATPase domain"/>
    <property type="match status" value="2"/>
</dbReference>
<dbReference type="InterPro" id="IPR005929">
    <property type="entry name" value="Ribulokinase"/>
</dbReference>
<organism evidence="12 13">
    <name type="scientific">Alteribacter lacisalsi</name>
    <dbReference type="NCBI Taxonomy" id="2045244"/>
    <lineage>
        <taxon>Bacteria</taxon>
        <taxon>Bacillati</taxon>
        <taxon>Bacillota</taxon>
        <taxon>Bacilli</taxon>
        <taxon>Bacillales</taxon>
        <taxon>Bacillaceae</taxon>
        <taxon>Alteribacter</taxon>
    </lineage>
</organism>
<dbReference type="UniPathway" id="UPA00145">
    <property type="reaction ID" value="UER00566"/>
</dbReference>
<keyword evidence="1 7" id="KW-0808">Transferase</keyword>
<accession>A0A2W0H478</accession>
<dbReference type="OrthoDB" id="9805576at2"/>
<comment type="pathway">
    <text evidence="7 9">Carbohydrate degradation; L-arabinose degradation via L-ribulose; D-xylulose 5-phosphate from L-arabinose (bacterial route): step 2/3.</text>
</comment>
<comment type="catalytic activity">
    <reaction evidence="7">
        <text>D-ribulose + ATP = D-ribulose 5-phosphate + ADP + H(+)</text>
        <dbReference type="Rhea" id="RHEA:17601"/>
        <dbReference type="ChEBI" id="CHEBI:15378"/>
        <dbReference type="ChEBI" id="CHEBI:17173"/>
        <dbReference type="ChEBI" id="CHEBI:30616"/>
        <dbReference type="ChEBI" id="CHEBI:58121"/>
        <dbReference type="ChEBI" id="CHEBI:456216"/>
        <dbReference type="EC" id="2.7.1.16"/>
    </reaction>
</comment>
<keyword evidence="13" id="KW-1185">Reference proteome</keyword>
<evidence type="ECO:0000259" key="11">
    <source>
        <dbReference type="Pfam" id="PF02782"/>
    </source>
</evidence>
<dbReference type="GO" id="GO:0019569">
    <property type="term" value="P:L-arabinose catabolic process to D-xylulose 5-phosphate"/>
    <property type="evidence" value="ECO:0007669"/>
    <property type="project" value="UniProtKB-UniRule"/>
</dbReference>
<comment type="catalytic activity">
    <reaction evidence="7 9">
        <text>L-ribulose + ATP = L-ribulose 5-phosphate + ADP + H(+)</text>
        <dbReference type="Rhea" id="RHEA:22072"/>
        <dbReference type="ChEBI" id="CHEBI:15378"/>
        <dbReference type="ChEBI" id="CHEBI:16880"/>
        <dbReference type="ChEBI" id="CHEBI:30616"/>
        <dbReference type="ChEBI" id="CHEBI:58226"/>
        <dbReference type="ChEBI" id="CHEBI:456216"/>
        <dbReference type="EC" id="2.7.1.16"/>
    </reaction>
</comment>
<evidence type="ECO:0000256" key="3">
    <source>
        <dbReference type="ARBA" id="ARBA00022777"/>
    </source>
</evidence>
<evidence type="ECO:0000256" key="1">
    <source>
        <dbReference type="ARBA" id="ARBA00022679"/>
    </source>
</evidence>
<dbReference type="RefSeq" id="WP_110521245.1">
    <property type="nucleotide sequence ID" value="NZ_PDOF01000003.1"/>
</dbReference>
<evidence type="ECO:0000256" key="7">
    <source>
        <dbReference type="HAMAP-Rule" id="MF_00520"/>
    </source>
</evidence>
<dbReference type="GO" id="GO:0008741">
    <property type="term" value="F:ribulokinase activity"/>
    <property type="evidence" value="ECO:0007669"/>
    <property type="project" value="UniProtKB-UniRule"/>
</dbReference>
<evidence type="ECO:0000256" key="8">
    <source>
        <dbReference type="NCBIfam" id="TIGR01234"/>
    </source>
</evidence>
<evidence type="ECO:0000256" key="5">
    <source>
        <dbReference type="ARBA" id="ARBA00022935"/>
    </source>
</evidence>
<keyword evidence="2 7" id="KW-0547">Nucleotide-binding</keyword>
<dbReference type="PIRSF" id="PIRSF000538">
    <property type="entry name" value="GlpK"/>
    <property type="match status" value="1"/>
</dbReference>
<comment type="caution">
    <text evidence="12">The sequence shown here is derived from an EMBL/GenBank/DDBJ whole genome shotgun (WGS) entry which is preliminary data.</text>
</comment>
<dbReference type="EMBL" id="PDOF01000003">
    <property type="protein sequence ID" value="PYZ95967.1"/>
    <property type="molecule type" value="Genomic_DNA"/>
</dbReference>
<keyword evidence="5 7" id="KW-0054">Arabinose catabolism</keyword>
<evidence type="ECO:0000256" key="4">
    <source>
        <dbReference type="ARBA" id="ARBA00022840"/>
    </source>
</evidence>
<dbReference type="Gene3D" id="3.30.420.40">
    <property type="match status" value="2"/>
</dbReference>
<feature type="domain" description="Carbohydrate kinase FGGY N-terminal" evidence="10">
    <location>
        <begin position="4"/>
        <end position="275"/>
    </location>
</feature>
<gene>
    <name evidence="7" type="primary">araB</name>
    <name evidence="12" type="ORF">CR205_16465</name>
</gene>
<dbReference type="InterPro" id="IPR018485">
    <property type="entry name" value="FGGY_C"/>
</dbReference>
<dbReference type="InterPro" id="IPR018484">
    <property type="entry name" value="FGGY_N"/>
</dbReference>
<dbReference type="CDD" id="cd07781">
    <property type="entry name" value="ASKHA_NBD_FGGY_L-RBK"/>
    <property type="match status" value="1"/>
</dbReference>
<dbReference type="GO" id="GO:0019150">
    <property type="term" value="F:D-ribulokinase activity"/>
    <property type="evidence" value="ECO:0007669"/>
    <property type="project" value="TreeGrafter"/>
</dbReference>
<dbReference type="GO" id="GO:0005737">
    <property type="term" value="C:cytoplasm"/>
    <property type="evidence" value="ECO:0007669"/>
    <property type="project" value="TreeGrafter"/>
</dbReference>
<dbReference type="InterPro" id="IPR018483">
    <property type="entry name" value="Carb_kinase_FGGY_CS"/>
</dbReference>
<dbReference type="InterPro" id="IPR000577">
    <property type="entry name" value="Carb_kinase_FGGY"/>
</dbReference>
<sequence>MSTYAIGVDFGTESGRAVLVSLQDGKEIADHVTPYPHGVMDQNLPDGTKLGHEWALQHPQDYLEVLYRSIPAVVSQSGVSIEDIAGIGIDFTACTMLPVDEENTPLCFLDHFRKDPHSWIKLWKHHAAQQHADEINRIAAERGESFLSRYGGKLSSEWMLAKAYQIADEAPQIYEAADRFTEATDWVVSQMTGTLIRNSCTAGYKAAWHKAEGYPASEFFDAVHPRLSNLASEKLRGTVTPLGTKAGGLTHVMAEKTGLPAGLPVAVGNVDAHASVPAVGVVDEGKMVMAMGTSICHMLLGKEEVNVEGICGVVEDGIIPGYFGYEAGQSAVGDIFAWFVRECVPAYLTGEAEKRNMNIHELLSEKAEKLSPGESGLIALDWWNGNRSVLVDTQLSGMILGMTLQTKAEEIYRALLEATAFGTKQIVEAFEQRGVPVDQLYACGGLPQKNPLLMQIYADVTNRKIYVADSVQTPAVGAAMFAAVAAGSDGGGFDSITEAAEAMGKVKPVPYAPDPENVKKYASLFDEYRKLHDYFGREDNVMKNLLQGRANTTTKEPAGGGIIEHKS</sequence>
<name>A0A2W0H478_9BACI</name>
<dbReference type="Pfam" id="PF00370">
    <property type="entry name" value="FGGY_N"/>
    <property type="match status" value="1"/>
</dbReference>
<proteinExistence type="inferred from homology"/>
<dbReference type="Pfam" id="PF02782">
    <property type="entry name" value="FGGY_C"/>
    <property type="match status" value="1"/>
</dbReference>
<evidence type="ECO:0000256" key="2">
    <source>
        <dbReference type="ARBA" id="ARBA00022741"/>
    </source>
</evidence>
<evidence type="ECO:0000259" key="10">
    <source>
        <dbReference type="Pfam" id="PF00370"/>
    </source>
</evidence>
<dbReference type="GO" id="GO:0005524">
    <property type="term" value="F:ATP binding"/>
    <property type="evidence" value="ECO:0007669"/>
    <property type="project" value="UniProtKB-UniRule"/>
</dbReference>
<evidence type="ECO:0000313" key="12">
    <source>
        <dbReference type="EMBL" id="PYZ95967.1"/>
    </source>
</evidence>
<keyword evidence="4 7" id="KW-0067">ATP-binding</keyword>
<evidence type="ECO:0000256" key="6">
    <source>
        <dbReference type="ARBA" id="ARBA00023277"/>
    </source>
</evidence>
<protein>
    <recommendedName>
        <fullName evidence="7 8">Ribulokinase</fullName>
        <ecNumber evidence="7 8">2.7.1.16</ecNumber>
    </recommendedName>
</protein>
<dbReference type="HAMAP" id="MF_00520">
    <property type="entry name" value="Ribulokinase"/>
    <property type="match status" value="1"/>
</dbReference>
<dbReference type="PANTHER" id="PTHR43435:SF4">
    <property type="entry name" value="FGGY CARBOHYDRATE KINASE DOMAIN-CONTAINING PROTEIN"/>
    <property type="match status" value="1"/>
</dbReference>
<comment type="similarity">
    <text evidence="7 9">Belongs to the ribulokinase family.</text>
</comment>
<dbReference type="InterPro" id="IPR043129">
    <property type="entry name" value="ATPase_NBD"/>
</dbReference>
<reference evidence="12 13" key="1">
    <citation type="submission" date="2017-10" db="EMBL/GenBank/DDBJ databases">
        <title>Bacillus sp. nov., a halophilic bacterium isolated from a Yangshapao Lake.</title>
        <authorList>
            <person name="Wang H."/>
        </authorList>
    </citation>
    <scope>NUCLEOTIDE SEQUENCE [LARGE SCALE GENOMIC DNA]</scope>
    <source>
        <strain evidence="12 13">YSP-3</strain>
    </source>
</reference>
<dbReference type="PROSITE" id="PS00445">
    <property type="entry name" value="FGGY_KINASES_2"/>
    <property type="match status" value="1"/>
</dbReference>
<dbReference type="NCBIfam" id="NF003154">
    <property type="entry name" value="PRK04123.1"/>
    <property type="match status" value="1"/>
</dbReference>
<evidence type="ECO:0000313" key="13">
    <source>
        <dbReference type="Proteomes" id="UP000248066"/>
    </source>
</evidence>
<dbReference type="EC" id="2.7.1.16" evidence="7 8"/>
<keyword evidence="6 7" id="KW-0119">Carbohydrate metabolism</keyword>
<dbReference type="PANTHER" id="PTHR43435">
    <property type="entry name" value="RIBULOKINASE"/>
    <property type="match status" value="1"/>
</dbReference>
<dbReference type="NCBIfam" id="TIGR01234">
    <property type="entry name" value="L-ribulokinase"/>
    <property type="match status" value="1"/>
</dbReference>
<evidence type="ECO:0000256" key="9">
    <source>
        <dbReference type="RuleBase" id="RU003455"/>
    </source>
</evidence>
<feature type="domain" description="Carbohydrate kinase FGGY C-terminal" evidence="11">
    <location>
        <begin position="288"/>
        <end position="486"/>
    </location>
</feature>
<keyword evidence="3 7" id="KW-0418">Kinase</keyword>